<dbReference type="GeneID" id="107491768"/>
<dbReference type="KEGG" id="adu:107491768"/>
<reference evidence="1" key="1">
    <citation type="journal article" date="2016" name="Nat. Genet.">
        <title>The genome sequences of Arachis duranensis and Arachis ipaensis, the diploid ancestors of cultivated peanut.</title>
        <authorList>
            <person name="Bertioli D.J."/>
            <person name="Cannon S.B."/>
            <person name="Froenicke L."/>
            <person name="Huang G."/>
            <person name="Farmer A.D."/>
            <person name="Cannon E.K."/>
            <person name="Liu X."/>
            <person name="Gao D."/>
            <person name="Clevenger J."/>
            <person name="Dash S."/>
            <person name="Ren L."/>
            <person name="Moretzsohn M.C."/>
            <person name="Shirasawa K."/>
            <person name="Huang W."/>
            <person name="Vidigal B."/>
            <person name="Abernathy B."/>
            <person name="Chu Y."/>
            <person name="Niederhuth C.E."/>
            <person name="Umale P."/>
            <person name="Araujo A.C."/>
            <person name="Kozik A."/>
            <person name="Kim K.D."/>
            <person name="Burow M.D."/>
            <person name="Varshney R.K."/>
            <person name="Wang X."/>
            <person name="Zhang X."/>
            <person name="Barkley N."/>
            <person name="Guimaraes P.M."/>
            <person name="Isobe S."/>
            <person name="Guo B."/>
            <person name="Liao B."/>
            <person name="Stalker H.T."/>
            <person name="Schmitz R.J."/>
            <person name="Scheffler B.E."/>
            <person name="Leal-Bertioli S.C."/>
            <person name="Xun X."/>
            <person name="Jackson S.A."/>
            <person name="Michelmore R."/>
            <person name="Ozias-Akins P."/>
        </authorList>
    </citation>
    <scope>NUCLEOTIDE SEQUENCE [LARGE SCALE GENOMIC DNA]</scope>
    <source>
        <strain evidence="1">cv. V14167</strain>
    </source>
</reference>
<evidence type="ECO:0000313" key="1">
    <source>
        <dbReference type="Proteomes" id="UP000515211"/>
    </source>
</evidence>
<proteinExistence type="predicted"/>
<sequence length="428" mass="48880">MDKGRSDSGSRHHRLVMCSINTWKRTDATREKRAGNTWRRVTDVSMYDSRHSQYVGVSIKAWRTTQVRQPQIELCVEFENVKADVIQNDSDIEDDRAAVYEGMNDDNEEDYEATYEACDEDEDGGVGVEPATKNVVVPPAVSQPMDVPPFMRNLDLNAMHAPKFPKYANIGIADLEDGEFRIGIEYSSRKSVVATIRRYTISKGVDYNVYEFEPQTFYAKCKTYERGCDWLIRASLIQKKCCWEIRRYNGRHTYTMGTISQDHSKFDSDTVAEAIRLLVETDPSINVKSIIAKVQSRFNYTISYRKVWLAKQKSIAKVFGGWEDSYQALPWLLLVMVQKMPGSIVQIETRPLYNGSEKADGVRILHHVFWSFNPCIRAFKHCNPLIQVDGTHLYEKYKSTLLVTVAQDGNQNSVPIAFSLVEGETADA</sequence>
<organism evidence="1 2">
    <name type="scientific">Arachis duranensis</name>
    <name type="common">Wild peanut</name>
    <dbReference type="NCBI Taxonomy" id="130453"/>
    <lineage>
        <taxon>Eukaryota</taxon>
        <taxon>Viridiplantae</taxon>
        <taxon>Streptophyta</taxon>
        <taxon>Embryophyta</taxon>
        <taxon>Tracheophyta</taxon>
        <taxon>Spermatophyta</taxon>
        <taxon>Magnoliopsida</taxon>
        <taxon>eudicotyledons</taxon>
        <taxon>Gunneridae</taxon>
        <taxon>Pentapetalae</taxon>
        <taxon>rosids</taxon>
        <taxon>fabids</taxon>
        <taxon>Fabales</taxon>
        <taxon>Fabaceae</taxon>
        <taxon>Papilionoideae</taxon>
        <taxon>50 kb inversion clade</taxon>
        <taxon>dalbergioids sensu lato</taxon>
        <taxon>Dalbergieae</taxon>
        <taxon>Pterocarpus clade</taxon>
        <taxon>Arachis</taxon>
    </lineage>
</organism>
<reference evidence="2" key="2">
    <citation type="submission" date="2025-08" db="UniProtKB">
        <authorList>
            <consortium name="RefSeq"/>
        </authorList>
    </citation>
    <scope>IDENTIFICATION</scope>
    <source>
        <tissue evidence="2">Whole plant</tissue>
    </source>
</reference>
<dbReference type="PANTHER" id="PTHR31973:SF195">
    <property type="entry name" value="MUDR FAMILY TRANSPOSASE"/>
    <property type="match status" value="1"/>
</dbReference>
<dbReference type="PANTHER" id="PTHR31973">
    <property type="entry name" value="POLYPROTEIN, PUTATIVE-RELATED"/>
    <property type="match status" value="1"/>
</dbReference>
<name>A0A6P4DH16_ARADU</name>
<accession>A0A6P4DH16</accession>
<dbReference type="AlphaFoldDB" id="A0A6P4DH16"/>
<dbReference type="Proteomes" id="UP000515211">
    <property type="component" value="Chromosome 6"/>
</dbReference>
<protein>
    <submittedName>
        <fullName evidence="2">Uncharacterized protein LOC107491768</fullName>
    </submittedName>
</protein>
<gene>
    <name evidence="2" type="primary">LOC107491768</name>
</gene>
<dbReference type="RefSeq" id="XP_015968176.1">
    <property type="nucleotide sequence ID" value="XM_016112690.1"/>
</dbReference>
<keyword evidence="1" id="KW-1185">Reference proteome</keyword>
<evidence type="ECO:0000313" key="2">
    <source>
        <dbReference type="RefSeq" id="XP_015968176.1"/>
    </source>
</evidence>